<accession>A0A7S3G2E8</accession>
<reference evidence="2" key="1">
    <citation type="submission" date="2021-01" db="EMBL/GenBank/DDBJ databases">
        <authorList>
            <person name="Corre E."/>
            <person name="Pelletier E."/>
            <person name="Niang G."/>
            <person name="Scheremetjew M."/>
            <person name="Finn R."/>
            <person name="Kale V."/>
            <person name="Holt S."/>
            <person name="Cochrane G."/>
            <person name="Meng A."/>
            <person name="Brown T."/>
            <person name="Cohen L."/>
        </authorList>
    </citation>
    <scope>NUCLEOTIDE SEQUENCE</scope>
    <source>
        <strain evidence="2">NIES-2562</strain>
    </source>
</reference>
<feature type="transmembrane region" description="Helical" evidence="1">
    <location>
        <begin position="215"/>
        <end position="236"/>
    </location>
</feature>
<proteinExistence type="predicted"/>
<gene>
    <name evidence="2" type="ORF">PBIL07802_LOCUS7021</name>
</gene>
<protein>
    <submittedName>
        <fullName evidence="2">Uncharacterized protein</fullName>
    </submittedName>
</protein>
<dbReference type="EMBL" id="HBIB01010899">
    <property type="protein sequence ID" value="CAE0244843.1"/>
    <property type="molecule type" value="Transcribed_RNA"/>
</dbReference>
<sequence length="267" mass="28912">MKVMEQSSPSSMAHAASPAQRQCAQILLALAALLLLASIAGIGVTLGFVMPQENAAYFDVAYYDANVYNVRAIATPCCELQNCDCNEADGSDPSCNDALANIIPGSCDNGYFCCSRRNDGSCRTNVQNQLCDSQCGTCYVVVANVTLTSANTTTPPSPRDVSWEKRCPLGDVQCKDDLVVQYEGRNNSFGYVRRNDFGEFDVGELPPYGGCIYCISIAATCGVLVIVFICLIILAVRTLKKPVLRPDPSLQEMRTVNERRAAGPQYK</sequence>
<name>A0A7S3G2E8_9EUKA</name>
<organism evidence="2">
    <name type="scientific">Palpitomonas bilix</name>
    <dbReference type="NCBI Taxonomy" id="652834"/>
    <lineage>
        <taxon>Eukaryota</taxon>
        <taxon>Eukaryota incertae sedis</taxon>
    </lineage>
</organism>
<evidence type="ECO:0000256" key="1">
    <source>
        <dbReference type="SAM" id="Phobius"/>
    </source>
</evidence>
<keyword evidence="1" id="KW-0472">Membrane</keyword>
<evidence type="ECO:0000313" key="2">
    <source>
        <dbReference type="EMBL" id="CAE0244843.1"/>
    </source>
</evidence>
<keyword evidence="1" id="KW-0812">Transmembrane</keyword>
<dbReference type="AlphaFoldDB" id="A0A7S3G2E8"/>
<keyword evidence="1" id="KW-1133">Transmembrane helix</keyword>